<sequence>MAPHDALQPERTTRRYRFDHLWGSRNACDLAIWDQSQVACYMSKVKVTGRLETVHPLVQVRQDVENQVGHETWAIKSCAAEYFTRYLSTNTYPLLPRAVELCLIKPTDF</sequence>
<proteinExistence type="predicted"/>
<reference evidence="1" key="2">
    <citation type="submission" date="2025-08" db="UniProtKB">
        <authorList>
            <consortium name="RefSeq"/>
        </authorList>
    </citation>
    <scope>IDENTIFICATION</scope>
</reference>
<accession>A0AAJ8E079</accession>
<name>A0AAJ8E079_ASPNG</name>
<organism evidence="1">
    <name type="scientific">Aspergillus niger</name>
    <dbReference type="NCBI Taxonomy" id="5061"/>
    <lineage>
        <taxon>Eukaryota</taxon>
        <taxon>Fungi</taxon>
        <taxon>Dikarya</taxon>
        <taxon>Ascomycota</taxon>
        <taxon>Pezizomycotina</taxon>
        <taxon>Eurotiomycetes</taxon>
        <taxon>Eurotiomycetidae</taxon>
        <taxon>Eurotiales</taxon>
        <taxon>Aspergillaceae</taxon>
        <taxon>Aspergillus</taxon>
        <taxon>Aspergillus subgen. Circumdati</taxon>
    </lineage>
</organism>
<gene>
    <name evidence="1" type="ORF">An13g02230</name>
</gene>
<evidence type="ECO:0000313" key="1">
    <source>
        <dbReference type="RefSeq" id="XP_059602104.1"/>
    </source>
</evidence>
<dbReference type="GeneID" id="84592832"/>
<protein>
    <submittedName>
        <fullName evidence="1">Uncharacterized protein</fullName>
    </submittedName>
</protein>
<reference evidence="1" key="1">
    <citation type="submission" date="2025-02" db="EMBL/GenBank/DDBJ databases">
        <authorList>
            <consortium name="NCBI Genome Project"/>
        </authorList>
    </citation>
    <scope>NUCLEOTIDE SEQUENCE</scope>
</reference>
<dbReference type="KEGG" id="ang:An13g02230"/>
<dbReference type="VEuPathDB" id="FungiDB:An13g02230"/>
<dbReference type="AlphaFoldDB" id="A0AAJ8E079"/>
<dbReference type="RefSeq" id="XP_059602104.1">
    <property type="nucleotide sequence ID" value="XM_059743881.1"/>
</dbReference>